<gene>
    <name evidence="1" type="ORF">EFK50_01145</name>
</gene>
<organism evidence="1 2">
    <name type="scientific">Nocardioides marmoriginsengisoli</name>
    <dbReference type="NCBI Taxonomy" id="661483"/>
    <lineage>
        <taxon>Bacteria</taxon>
        <taxon>Bacillati</taxon>
        <taxon>Actinomycetota</taxon>
        <taxon>Actinomycetes</taxon>
        <taxon>Propionibacteriales</taxon>
        <taxon>Nocardioidaceae</taxon>
        <taxon>Nocardioides</taxon>
    </lineage>
</organism>
<sequence>MSRRTHPCLACWDETVTNTPFTKSRRTRHKDRICALCRRRGVHMRDGHLIVPITINYRGRAA</sequence>
<evidence type="ECO:0000313" key="1">
    <source>
        <dbReference type="EMBL" id="RNL66262.1"/>
    </source>
</evidence>
<dbReference type="EMBL" id="RJSE01000001">
    <property type="protein sequence ID" value="RNL66262.1"/>
    <property type="molecule type" value="Genomic_DNA"/>
</dbReference>
<keyword evidence="2" id="KW-1185">Reference proteome</keyword>
<dbReference type="AlphaFoldDB" id="A0A3N0CRZ8"/>
<proteinExistence type="predicted"/>
<dbReference type="RefSeq" id="WP_123225707.1">
    <property type="nucleotide sequence ID" value="NZ_RJSE01000001.1"/>
</dbReference>
<reference evidence="1 2" key="1">
    <citation type="submission" date="2018-11" db="EMBL/GenBank/DDBJ databases">
        <authorList>
            <person name="Li F."/>
        </authorList>
    </citation>
    <scope>NUCLEOTIDE SEQUENCE [LARGE SCALE GENOMIC DNA]</scope>
    <source>
        <strain evidence="1 2">Gsoil 097</strain>
    </source>
</reference>
<name>A0A3N0CRZ8_9ACTN</name>
<comment type="caution">
    <text evidence="1">The sequence shown here is derived from an EMBL/GenBank/DDBJ whole genome shotgun (WGS) entry which is preliminary data.</text>
</comment>
<evidence type="ECO:0000313" key="2">
    <source>
        <dbReference type="Proteomes" id="UP000267128"/>
    </source>
</evidence>
<accession>A0A3N0CRZ8</accession>
<dbReference type="Proteomes" id="UP000267128">
    <property type="component" value="Unassembled WGS sequence"/>
</dbReference>
<protein>
    <submittedName>
        <fullName evidence="1">Uncharacterized protein</fullName>
    </submittedName>
</protein>